<dbReference type="InterPro" id="IPR000299">
    <property type="entry name" value="FERM_domain"/>
</dbReference>
<reference evidence="15" key="5">
    <citation type="submission" date="2025-05" db="UniProtKB">
        <authorList>
            <consortium name="Ensembl"/>
        </authorList>
    </citation>
    <scope>IDENTIFICATION</scope>
</reference>
<dbReference type="GO" id="GO:0003779">
    <property type="term" value="F:actin binding"/>
    <property type="evidence" value="ECO:0007669"/>
    <property type="project" value="UniProtKB-KW"/>
</dbReference>
<dbReference type="AlphaFoldDB" id="A0A671DP06"/>
<evidence type="ECO:0000256" key="4">
    <source>
        <dbReference type="ARBA" id="ARBA00022553"/>
    </source>
</evidence>
<dbReference type="SMART" id="SM01195">
    <property type="entry name" value="FA"/>
    <property type="match status" value="1"/>
</dbReference>
<reference evidence="14 17" key="4">
    <citation type="journal article" date="2020" name="Nature">
        <title>Six reference-quality genomes reveal evolution of bat adaptations.</title>
        <authorList>
            <person name="Jebb D."/>
            <person name="Huang Z."/>
            <person name="Pippel M."/>
            <person name="Hughes G.M."/>
            <person name="Lavrichenko K."/>
            <person name="Devanna P."/>
            <person name="Winkler S."/>
            <person name="Jermiin L.S."/>
            <person name="Skirmuntt E.C."/>
            <person name="Katzourakis A."/>
            <person name="Burkitt-Gray L."/>
            <person name="Ray D.A."/>
            <person name="Sullivan K.A.M."/>
            <person name="Roscito J.G."/>
            <person name="Kirilenko B.M."/>
            <person name="Davalos L.M."/>
            <person name="Corthals A.P."/>
            <person name="Power M.L."/>
            <person name="Jones G."/>
            <person name="Ransome R.D."/>
            <person name="Dechmann D.K.N."/>
            <person name="Locatelli A.G."/>
            <person name="Puechmaille S.J."/>
            <person name="Fedrigo O."/>
            <person name="Jarvis E.D."/>
            <person name="Hiller M."/>
            <person name="Vernes S.C."/>
            <person name="Myers E.W."/>
            <person name="Teeling E.C."/>
        </authorList>
    </citation>
    <scope>NUCLEOTIDE SEQUENCE [LARGE SCALE GENOMIC DNA]</scope>
    <source>
        <strain evidence="14">MRhiFer1</strain>
        <tissue evidence="14">Lung</tissue>
    </source>
</reference>
<gene>
    <name evidence="15" type="primary">EPB41L2</name>
    <name evidence="14" type="ORF">mRhiFer1_004563</name>
</gene>
<comment type="function">
    <text evidence="10">Protein 4.1 is a major structural element of the erythrocyte membrane skeleton. It plays a key role in regulating membrane physical properties of mechanical stability and deformability by stabilizing spectrin-actin interaction. Recruits DLG1 to membranes. Required for dynein-dynactin complex and NUMA1 recruitment at the mitotic cell cortex during anaphase.</text>
</comment>
<dbReference type="GO" id="GO:0031032">
    <property type="term" value="P:actomyosin structure organization"/>
    <property type="evidence" value="ECO:0007669"/>
    <property type="project" value="TreeGrafter"/>
</dbReference>
<dbReference type="PANTHER" id="PTHR23280:SF17">
    <property type="entry name" value="BAND 4.1-LIKE PROTEIN 2"/>
    <property type="match status" value="1"/>
</dbReference>
<keyword evidence="4" id="KW-0597">Phosphoprotein</keyword>
<feature type="compositionally biased region" description="Basic and acidic residues" evidence="12">
    <location>
        <begin position="160"/>
        <end position="195"/>
    </location>
</feature>
<feature type="compositionally biased region" description="Acidic residues" evidence="12">
    <location>
        <begin position="692"/>
        <end position="702"/>
    </location>
</feature>
<feature type="compositionally biased region" description="Basic and acidic residues" evidence="12">
    <location>
        <begin position="613"/>
        <end position="634"/>
    </location>
</feature>
<sequence>MTTEVGSVSEVKKESDQLGADATKEKPKEVAENQQNQSSDPEEEKGSQPSPPADHKSSPRRRKREKDPSESRGISRFIPPWLKKQKSYTLVAAKDGGDKKEPAQAVVEEQVLDKEESLPEEERQAKGDAEETDQRKQQVTKVDAKEEEPSVTSPETQPAEEVRKEREEEKVKETQEDKSEEAAKRETKEVQTNELKAEKASQKAIKKTKTVQCKVTLLDGTEYSCDLEKRAKGQVLFDKVCEHLNLLEKDYFGLLFQESPEQKNWLDPAKEIKRQLRNLPWLFTFNVKFYPPDPSQLTEDITRYFLCLQLRQDIASGRLPCSFVTHALLGSYTLQAELGDYDVDEHASHDLSDFQFAPSQTKELEEKVVELHKTHRGLSPAQADSQFLENAKRLSMYGVDLHHAKDSEGVDIKLGVCANGLLIYKDRLRINRFAWPKILKISYKRSNFYIKVRPAELEQFESTIGFKLPNHRAAKRLWKVCVEHHTFYRLVSPEQPPKAKFLTLGSKFRYSGRTQAQTRQASTLIDRPAPHFERTSSKRVSRSLDGAPIGVVDQSLRKDFPGPAGEVSAYSRGVVSTALVQDGDGRRDIRSPTKAPHVQLLEGKSSHETLNVVEEKNQAEVGKDERVITEDMNGKELSPGSGPGEIRKVEPLAQKDSTSLSSESSSSSESEEEDVGEYRPHHRVAEGTIKEEQEECEAELEEEASRAAKVVERQEAVPEASAGKQAGASVSAVDTVTQETVVAPKIPTEKSVHEGAIKQDMSEEAEDEQHKVNGEVSHVDIDVLPQIICCSEPPVIKTEMVTISDASQRTEISTKEVPIVQTETKTITYESPQIDGGAGGDSGTLLTAQTITAESVSTTTTTHITKTMKGGISETRIEKRIVITGDADIDHDQALAQAIREAREQHPDMSVTRVVVHKETELEEGEE</sequence>
<protein>
    <recommendedName>
        <fullName evidence="7">Protein 4.1</fullName>
    </recommendedName>
    <alternativeName>
        <fullName evidence="11">4.1R</fullName>
    </alternativeName>
    <alternativeName>
        <fullName evidence="8">Band 4.1</fullName>
    </alternativeName>
    <alternativeName>
        <fullName evidence="9">Erythrocyte membrane protein band 4.1</fullName>
    </alternativeName>
</protein>
<dbReference type="InterPro" id="IPR000798">
    <property type="entry name" value="Ez/rad/moesin-like"/>
</dbReference>
<reference evidence="15 16" key="2">
    <citation type="journal article" date="2018" name="Annu Rev Anim Biosci">
        <title>Bat Biology, Genomes, and the Bat1K Project: To Generate Chromosome-Level Genomes for All Living Bat Species.</title>
        <authorList>
            <person name="Teeling E.C."/>
            <person name="Vernes S.C."/>
            <person name="Davalos L.M."/>
            <person name="Ray D.A."/>
            <person name="Gilbert M.T.P."/>
            <person name="Myers E."/>
        </authorList>
    </citation>
    <scope>NUCLEOTIDE SEQUENCE</scope>
</reference>
<dbReference type="InterPro" id="IPR019747">
    <property type="entry name" value="FERM_CS"/>
</dbReference>
<dbReference type="InterPro" id="IPR011993">
    <property type="entry name" value="PH-like_dom_sf"/>
</dbReference>
<dbReference type="GO" id="GO:0005886">
    <property type="term" value="C:plasma membrane"/>
    <property type="evidence" value="ECO:0007669"/>
    <property type="project" value="TreeGrafter"/>
</dbReference>
<dbReference type="GeneTree" id="ENSGT00940000155617"/>
<dbReference type="FunFam" id="2.30.29.30:FF:000001">
    <property type="entry name" value="Erythrocyte membrane protein band 4.1"/>
    <property type="match status" value="1"/>
</dbReference>
<feature type="region of interest" description="Disordered" evidence="12">
    <location>
        <begin position="1"/>
        <end position="195"/>
    </location>
</feature>
<organism evidence="15 16">
    <name type="scientific">Rhinolophus ferrumequinum</name>
    <name type="common">Greater horseshoe bat</name>
    <dbReference type="NCBI Taxonomy" id="59479"/>
    <lineage>
        <taxon>Eukaryota</taxon>
        <taxon>Metazoa</taxon>
        <taxon>Chordata</taxon>
        <taxon>Craniata</taxon>
        <taxon>Vertebrata</taxon>
        <taxon>Euteleostomi</taxon>
        <taxon>Mammalia</taxon>
        <taxon>Eutheria</taxon>
        <taxon>Laurasiatheria</taxon>
        <taxon>Chiroptera</taxon>
        <taxon>Yinpterochiroptera</taxon>
        <taxon>Rhinolophoidea</taxon>
        <taxon>Rhinolophidae</taxon>
        <taxon>Rhinolophinae</taxon>
        <taxon>Rhinolophus</taxon>
    </lineage>
</organism>
<dbReference type="GO" id="GO:0005856">
    <property type="term" value="C:cytoskeleton"/>
    <property type="evidence" value="ECO:0007669"/>
    <property type="project" value="UniProtKB-SubCell"/>
</dbReference>
<dbReference type="RefSeq" id="XP_032954258.1">
    <property type="nucleotide sequence ID" value="XM_033098367.1"/>
</dbReference>
<evidence type="ECO:0000259" key="13">
    <source>
        <dbReference type="PROSITE" id="PS50057"/>
    </source>
</evidence>
<feature type="region of interest" description="Disordered" evidence="12">
    <location>
        <begin position="583"/>
        <end position="703"/>
    </location>
</feature>
<accession>A0A671DP06</accession>
<dbReference type="InterPro" id="IPR035963">
    <property type="entry name" value="FERM_2"/>
</dbReference>
<dbReference type="SUPFAM" id="SSF54236">
    <property type="entry name" value="Ubiquitin-like"/>
    <property type="match status" value="1"/>
</dbReference>
<dbReference type="FunFam" id="1.20.80.10:FF:000001">
    <property type="entry name" value="Erythrocyte membrane protein band 4.1"/>
    <property type="match status" value="1"/>
</dbReference>
<dbReference type="InterPro" id="IPR029071">
    <property type="entry name" value="Ubiquitin-like_domsf"/>
</dbReference>
<dbReference type="Proteomes" id="UP000585614">
    <property type="component" value="Unassembled WGS sequence"/>
</dbReference>
<dbReference type="GO" id="GO:0005938">
    <property type="term" value="C:cell cortex"/>
    <property type="evidence" value="ECO:0007669"/>
    <property type="project" value="UniProtKB-SubCell"/>
</dbReference>
<evidence type="ECO:0000256" key="11">
    <source>
        <dbReference type="ARBA" id="ARBA00078357"/>
    </source>
</evidence>
<dbReference type="PANTHER" id="PTHR23280">
    <property type="entry name" value="4.1 G PROTEIN"/>
    <property type="match status" value="1"/>
</dbReference>
<dbReference type="CDD" id="cd13184">
    <property type="entry name" value="FERM_C_4_1_family"/>
    <property type="match status" value="1"/>
</dbReference>
<dbReference type="InterPro" id="IPR008379">
    <property type="entry name" value="Band_4.1_C"/>
</dbReference>
<dbReference type="CTD" id="2037"/>
<dbReference type="Pfam" id="PF09380">
    <property type="entry name" value="FERM_C"/>
    <property type="match status" value="1"/>
</dbReference>
<feature type="compositionally biased region" description="Basic and acidic residues" evidence="12">
    <location>
        <begin position="10"/>
        <end position="31"/>
    </location>
</feature>
<dbReference type="PROSITE" id="PS00660">
    <property type="entry name" value="FERM_1"/>
    <property type="match status" value="1"/>
</dbReference>
<dbReference type="SUPFAM" id="SSF50729">
    <property type="entry name" value="PH domain-like"/>
    <property type="match status" value="1"/>
</dbReference>
<evidence type="ECO:0000256" key="10">
    <source>
        <dbReference type="ARBA" id="ARBA00054563"/>
    </source>
</evidence>
<dbReference type="GeneID" id="117017745"/>
<evidence type="ECO:0000256" key="9">
    <source>
        <dbReference type="ARBA" id="ARBA00032586"/>
    </source>
</evidence>
<feature type="compositionally biased region" description="Low complexity" evidence="12">
    <location>
        <begin position="657"/>
        <end position="668"/>
    </location>
</feature>
<evidence type="ECO:0000313" key="14">
    <source>
        <dbReference type="EMBL" id="KAF6364372.1"/>
    </source>
</evidence>
<dbReference type="Pfam" id="PF08736">
    <property type="entry name" value="FA"/>
    <property type="match status" value="1"/>
</dbReference>
<reference evidence="15 16" key="3">
    <citation type="submission" date="2018-12" db="EMBL/GenBank/DDBJ databases">
        <title>G10K-VGP greater horseshoe bat female genome, primary haplotype.</title>
        <authorList>
            <person name="Teeling E."/>
            <person name="Myers G."/>
            <person name="Vernes S."/>
            <person name="Pippel M."/>
            <person name="Winkler S."/>
            <person name="Fedrigo O."/>
            <person name="Rhie A."/>
            <person name="Koren S."/>
            <person name="Phillippy A."/>
            <person name="Lewin H."/>
            <person name="Damas J."/>
            <person name="Howe K."/>
            <person name="Mountcastle J."/>
            <person name="Jarvis E.D."/>
        </authorList>
    </citation>
    <scope>NUCLEOTIDE SEQUENCE [LARGE SCALE GENOMIC DNA]</scope>
</reference>
<evidence type="ECO:0000256" key="2">
    <source>
        <dbReference type="ARBA" id="ARBA00004544"/>
    </source>
</evidence>
<dbReference type="EMBL" id="JACAGC010000005">
    <property type="protein sequence ID" value="KAF6364372.1"/>
    <property type="molecule type" value="Genomic_DNA"/>
</dbReference>
<dbReference type="InterPro" id="IPR014847">
    <property type="entry name" value="FA"/>
</dbReference>
<dbReference type="InterPro" id="IPR018980">
    <property type="entry name" value="FERM_PH-like_C"/>
</dbReference>
<dbReference type="Proteomes" id="UP000472240">
    <property type="component" value="Chromosome 3"/>
</dbReference>
<dbReference type="Gene3D" id="1.20.80.10">
    <property type="match status" value="1"/>
</dbReference>
<dbReference type="CDD" id="cd14473">
    <property type="entry name" value="FERM_B-lobe"/>
    <property type="match status" value="1"/>
</dbReference>
<evidence type="ECO:0000256" key="6">
    <source>
        <dbReference type="ARBA" id="ARBA00023212"/>
    </source>
</evidence>
<dbReference type="PROSITE" id="PS00661">
    <property type="entry name" value="FERM_2"/>
    <property type="match status" value="1"/>
</dbReference>
<dbReference type="Pfam" id="PF05902">
    <property type="entry name" value="4_1_CTD"/>
    <property type="match status" value="1"/>
</dbReference>
<keyword evidence="3" id="KW-0963">Cytoplasm</keyword>
<dbReference type="PIRSF" id="PIRSF002304">
    <property type="entry name" value="Membrane_skeletal_4_1"/>
    <property type="match status" value="1"/>
</dbReference>
<evidence type="ECO:0000256" key="3">
    <source>
        <dbReference type="ARBA" id="ARBA00022490"/>
    </source>
</evidence>
<evidence type="ECO:0000313" key="15">
    <source>
        <dbReference type="Ensembl" id="ENSRFEP00010002878.1"/>
    </source>
</evidence>
<dbReference type="FunFam" id="3.10.20.90:FF:000002">
    <property type="entry name" value="Erythrocyte protein band 4.1-like 3"/>
    <property type="match status" value="1"/>
</dbReference>
<feature type="compositionally biased region" description="Basic and acidic residues" evidence="12">
    <location>
        <begin position="676"/>
        <end position="691"/>
    </location>
</feature>
<evidence type="ECO:0000256" key="12">
    <source>
        <dbReference type="SAM" id="MobiDB-lite"/>
    </source>
</evidence>
<dbReference type="Pfam" id="PF09379">
    <property type="entry name" value="FERM_N"/>
    <property type="match status" value="1"/>
</dbReference>
<dbReference type="SUPFAM" id="SSF47031">
    <property type="entry name" value="Second domain of FERM"/>
    <property type="match status" value="1"/>
</dbReference>
<evidence type="ECO:0000256" key="8">
    <source>
        <dbReference type="ARBA" id="ARBA00030419"/>
    </source>
</evidence>
<proteinExistence type="predicted"/>
<dbReference type="Pfam" id="PF00373">
    <property type="entry name" value="FERM_M"/>
    <property type="match status" value="1"/>
</dbReference>
<feature type="domain" description="FERM" evidence="13">
    <location>
        <begin position="211"/>
        <end position="492"/>
    </location>
</feature>
<dbReference type="InterPro" id="IPR019748">
    <property type="entry name" value="FERM_central"/>
</dbReference>
<dbReference type="Ensembl" id="ENSRFET00010003165.1">
    <property type="protein sequence ID" value="ENSRFEP00010002878.1"/>
    <property type="gene ID" value="ENSRFEG00010001686.1"/>
</dbReference>
<keyword evidence="5" id="KW-0009">Actin-binding</keyword>
<dbReference type="InterPro" id="IPR018979">
    <property type="entry name" value="FERM_N"/>
</dbReference>
<dbReference type="SMART" id="SM00295">
    <property type="entry name" value="B41"/>
    <property type="match status" value="1"/>
</dbReference>
<keyword evidence="6" id="KW-0206">Cytoskeleton</keyword>
<feature type="compositionally biased region" description="Basic and acidic residues" evidence="12">
    <location>
        <begin position="111"/>
        <end position="148"/>
    </location>
</feature>
<dbReference type="Gene3D" id="2.30.29.30">
    <property type="entry name" value="Pleckstrin-homology domain (PH domain)/Phosphotyrosine-binding domain (PTB)"/>
    <property type="match status" value="1"/>
</dbReference>
<comment type="subcellular location">
    <subcellularLocation>
        <location evidence="2">Cytoplasm</location>
        <location evidence="2">Cell cortex</location>
    </subcellularLocation>
    <subcellularLocation>
        <location evidence="1">Cytoplasm</location>
        <location evidence="1">Cytoskeleton</location>
    </subcellularLocation>
</comment>
<dbReference type="CDD" id="cd17202">
    <property type="entry name" value="FERM_F1_EPB41L2"/>
    <property type="match status" value="1"/>
</dbReference>
<dbReference type="GO" id="GO:0005198">
    <property type="term" value="F:structural molecule activity"/>
    <property type="evidence" value="ECO:0007669"/>
    <property type="project" value="InterPro"/>
</dbReference>
<evidence type="ECO:0000256" key="1">
    <source>
        <dbReference type="ARBA" id="ARBA00004245"/>
    </source>
</evidence>
<evidence type="ECO:0000256" key="7">
    <source>
        <dbReference type="ARBA" id="ARBA00023658"/>
    </source>
</evidence>
<keyword evidence="16" id="KW-1185">Reference proteome</keyword>
<dbReference type="InterPro" id="IPR019749">
    <property type="entry name" value="Band_41_domain"/>
</dbReference>
<name>A0A671DP06_RHIFE</name>
<reference evidence="15 16" key="1">
    <citation type="journal article" date="2015" name="Annu Rev Anim Biosci">
        <title>The Genome 10K Project: a way forward.</title>
        <authorList>
            <person name="Koepfli K.P."/>
            <person name="Paten B."/>
            <person name="O'Brien S.J."/>
            <person name="Koepfli K.P."/>
            <person name="Paten B."/>
            <person name="Antunes A."/>
            <person name="Belov K."/>
            <person name="Bustamante C."/>
            <person name="Castoe T.A."/>
            <person name="Clawson H."/>
            <person name="Crawford A.J."/>
            <person name="Diekhans M."/>
            <person name="Distel D."/>
            <person name="Durbin R."/>
            <person name="Earl D."/>
            <person name="Fujita M.K."/>
            <person name="Gamble T."/>
            <person name="Georges A."/>
            <person name="Gemmell N."/>
            <person name="Gilbert M.T."/>
            <person name="Graves J.M."/>
            <person name="Green R.E."/>
            <person name="Hickey G."/>
            <person name="Jarvis E.D."/>
            <person name="Johnson W."/>
            <person name="Komissarov A."/>
            <person name="Korf I."/>
            <person name="Kuhn R."/>
            <person name="Larkin D.M."/>
            <person name="Lewin H."/>
            <person name="Lopez J.V."/>
            <person name="Ma J."/>
            <person name="Marques-Bonet T."/>
            <person name="Miller W."/>
            <person name="Murphy R."/>
            <person name="Pevzner P."/>
            <person name="Shapiro B."/>
            <person name="Steiner C."/>
            <person name="Tamazian G."/>
            <person name="Venkatesh B."/>
            <person name="Wang J."/>
            <person name="Wayne R."/>
            <person name="Wiley E."/>
            <person name="Yang H."/>
            <person name="Zhang G."/>
            <person name="Haussler D."/>
            <person name="Ryder O."/>
            <person name="O'Brien S.J."/>
        </authorList>
    </citation>
    <scope>NUCLEOTIDE SEQUENCE</scope>
</reference>
<evidence type="ECO:0000313" key="16">
    <source>
        <dbReference type="Proteomes" id="UP000472240"/>
    </source>
</evidence>
<evidence type="ECO:0000256" key="5">
    <source>
        <dbReference type="ARBA" id="ARBA00023203"/>
    </source>
</evidence>
<dbReference type="Gene3D" id="3.10.20.90">
    <property type="entry name" value="Phosphatidylinositol 3-kinase Catalytic Subunit, Chain A, domain 1"/>
    <property type="match status" value="1"/>
</dbReference>
<dbReference type="PRINTS" id="PR00661">
    <property type="entry name" value="ERMFAMILY"/>
</dbReference>
<dbReference type="SMART" id="SM01196">
    <property type="entry name" value="FERM_C"/>
    <property type="match status" value="1"/>
</dbReference>
<evidence type="ECO:0000313" key="17">
    <source>
        <dbReference type="Proteomes" id="UP000585614"/>
    </source>
</evidence>
<dbReference type="PRINTS" id="PR00935">
    <property type="entry name" value="BAND41"/>
</dbReference>
<dbReference type="InterPro" id="IPR014352">
    <property type="entry name" value="FERM/acyl-CoA-bd_prot_sf"/>
</dbReference>
<dbReference type="PROSITE" id="PS50057">
    <property type="entry name" value="FERM_3"/>
    <property type="match status" value="1"/>
</dbReference>